<keyword evidence="2" id="KW-1185">Reference proteome</keyword>
<gene>
    <name evidence="1" type="ORF">EVAR_50354_1</name>
</gene>
<accession>A0A4C1Y0Y3</accession>
<name>A0A4C1Y0Y3_EUMVA</name>
<dbReference type="AlphaFoldDB" id="A0A4C1Y0Y3"/>
<dbReference type="Proteomes" id="UP000299102">
    <property type="component" value="Unassembled WGS sequence"/>
</dbReference>
<organism evidence="1 2">
    <name type="scientific">Eumeta variegata</name>
    <name type="common">Bagworm moth</name>
    <name type="synonym">Eumeta japonica</name>
    <dbReference type="NCBI Taxonomy" id="151549"/>
    <lineage>
        <taxon>Eukaryota</taxon>
        <taxon>Metazoa</taxon>
        <taxon>Ecdysozoa</taxon>
        <taxon>Arthropoda</taxon>
        <taxon>Hexapoda</taxon>
        <taxon>Insecta</taxon>
        <taxon>Pterygota</taxon>
        <taxon>Neoptera</taxon>
        <taxon>Endopterygota</taxon>
        <taxon>Lepidoptera</taxon>
        <taxon>Glossata</taxon>
        <taxon>Ditrysia</taxon>
        <taxon>Tineoidea</taxon>
        <taxon>Psychidae</taxon>
        <taxon>Oiketicinae</taxon>
        <taxon>Eumeta</taxon>
    </lineage>
</organism>
<evidence type="ECO:0000313" key="1">
    <source>
        <dbReference type="EMBL" id="GBP68209.1"/>
    </source>
</evidence>
<sequence>MGISHLFSVFLAFPFNDRCRIEIARELPCQGDVTHAPRGLDPAAPRSKYTVRNCLAINRLLPLQFLFLSPLLILLQTDRFEKIKAFVLAFAGIYPYYYVQ</sequence>
<protein>
    <submittedName>
        <fullName evidence="1">Uncharacterized protein</fullName>
    </submittedName>
</protein>
<dbReference type="EMBL" id="BGZK01001004">
    <property type="protein sequence ID" value="GBP68209.1"/>
    <property type="molecule type" value="Genomic_DNA"/>
</dbReference>
<evidence type="ECO:0000313" key="2">
    <source>
        <dbReference type="Proteomes" id="UP000299102"/>
    </source>
</evidence>
<reference evidence="1 2" key="1">
    <citation type="journal article" date="2019" name="Commun. Biol.">
        <title>The bagworm genome reveals a unique fibroin gene that provides high tensile strength.</title>
        <authorList>
            <person name="Kono N."/>
            <person name="Nakamura H."/>
            <person name="Ohtoshi R."/>
            <person name="Tomita M."/>
            <person name="Numata K."/>
            <person name="Arakawa K."/>
        </authorList>
    </citation>
    <scope>NUCLEOTIDE SEQUENCE [LARGE SCALE GENOMIC DNA]</scope>
</reference>
<proteinExistence type="predicted"/>
<comment type="caution">
    <text evidence="1">The sequence shown here is derived from an EMBL/GenBank/DDBJ whole genome shotgun (WGS) entry which is preliminary data.</text>
</comment>